<dbReference type="AlphaFoldDB" id="A0A7W7KSE4"/>
<reference evidence="3 4" key="1">
    <citation type="submission" date="2020-08" db="EMBL/GenBank/DDBJ databases">
        <title>Functional genomics of gut bacteria from endangered species of beetles.</title>
        <authorList>
            <person name="Carlos-Shanley C."/>
        </authorList>
    </citation>
    <scope>NUCLEOTIDE SEQUENCE [LARGE SCALE GENOMIC DNA]</scope>
    <source>
        <strain evidence="3 4">S00179</strain>
    </source>
</reference>
<gene>
    <name evidence="3" type="ORF">HNP46_006790</name>
</gene>
<protein>
    <submittedName>
        <fullName evidence="3">Uncharacterized protein</fullName>
    </submittedName>
</protein>
<sequence length="91" mass="9902">MASWMRVVAGLLVVGQLSGCASGGGLTENGKSALIGVAAVAALATMVVLSKDRDDDDDYRNGYRRDYRDSGDYRYGRDSRGYDRRSPNYCP</sequence>
<keyword evidence="2" id="KW-1133">Transmembrane helix</keyword>
<keyword evidence="2" id="KW-0472">Membrane</keyword>
<evidence type="ECO:0000256" key="1">
    <source>
        <dbReference type="SAM" id="MobiDB-lite"/>
    </source>
</evidence>
<feature type="transmembrane region" description="Helical" evidence="2">
    <location>
        <begin position="33"/>
        <end position="50"/>
    </location>
</feature>
<dbReference type="EMBL" id="JACHLI010000050">
    <property type="protein sequence ID" value="MBB4867871.1"/>
    <property type="molecule type" value="Genomic_DNA"/>
</dbReference>
<accession>A0A7W7KSE4</accession>
<evidence type="ECO:0000313" key="3">
    <source>
        <dbReference type="EMBL" id="MBB4867871.1"/>
    </source>
</evidence>
<evidence type="ECO:0000313" key="4">
    <source>
        <dbReference type="Proteomes" id="UP000566995"/>
    </source>
</evidence>
<evidence type="ECO:0000256" key="2">
    <source>
        <dbReference type="SAM" id="Phobius"/>
    </source>
</evidence>
<comment type="caution">
    <text evidence="3">The sequence shown here is derived from an EMBL/GenBank/DDBJ whole genome shotgun (WGS) entry which is preliminary data.</text>
</comment>
<feature type="region of interest" description="Disordered" evidence="1">
    <location>
        <begin position="68"/>
        <end position="91"/>
    </location>
</feature>
<proteinExistence type="predicted"/>
<keyword evidence="2" id="KW-0812">Transmembrane</keyword>
<name>A0A7W7KSE4_PSENT</name>
<dbReference type="Proteomes" id="UP000566995">
    <property type="component" value="Unassembled WGS sequence"/>
</dbReference>
<organism evidence="3 4">
    <name type="scientific">Pseudomonas nitroreducens</name>
    <dbReference type="NCBI Taxonomy" id="46680"/>
    <lineage>
        <taxon>Bacteria</taxon>
        <taxon>Pseudomonadati</taxon>
        <taxon>Pseudomonadota</taxon>
        <taxon>Gammaproteobacteria</taxon>
        <taxon>Pseudomonadales</taxon>
        <taxon>Pseudomonadaceae</taxon>
        <taxon>Pseudomonas</taxon>
    </lineage>
</organism>
<dbReference type="RefSeq" id="WP_184597872.1">
    <property type="nucleotide sequence ID" value="NZ_JACHLI010000050.1"/>
</dbReference>